<dbReference type="InterPro" id="IPR011761">
    <property type="entry name" value="ATP-grasp"/>
</dbReference>
<feature type="domain" description="ATP-grasp" evidence="5">
    <location>
        <begin position="115"/>
        <end position="313"/>
    </location>
</feature>
<organism evidence="6 7">
    <name type="scientific">Psychrobacter pasteurii</name>
    <dbReference type="NCBI Taxonomy" id="1945520"/>
    <lineage>
        <taxon>Bacteria</taxon>
        <taxon>Pseudomonadati</taxon>
        <taxon>Pseudomonadota</taxon>
        <taxon>Gammaproteobacteria</taxon>
        <taxon>Moraxellales</taxon>
        <taxon>Moraxellaceae</taxon>
        <taxon>Psychrobacter</taxon>
    </lineage>
</organism>
<dbReference type="PROSITE" id="PS50975">
    <property type="entry name" value="ATP_GRASP"/>
    <property type="match status" value="1"/>
</dbReference>
<evidence type="ECO:0000259" key="5">
    <source>
        <dbReference type="PROSITE" id="PS50975"/>
    </source>
</evidence>
<keyword evidence="2 4" id="KW-0547">Nucleotide-binding</keyword>
<evidence type="ECO:0000256" key="2">
    <source>
        <dbReference type="ARBA" id="ARBA00022741"/>
    </source>
</evidence>
<dbReference type="AlphaFoldDB" id="A0A1R4EJ46"/>
<name>A0A1R4EJ46_9GAMM</name>
<sequence>MTKKTIAIVDPYSSGALLSPLFKADGHICIAIHSLQKVPSIFASSYKKNDFDIEIFFDGGNFAYIADKLKNYGCSVIMPGAESGVTLADNLAHYLKLNHNLYDLSKARRDKFAMQECLKQNGLKYIQSHEVSNIKELNEKVNSLSYPVIIKPINSAGSDDVYKCYSYEEAIKATSIILNKDNALGLYNDKVLVQEFIEGREYVVDSISCEGRHFTTNGCLYTKMEANDSDVVYRKMEFLPPDSKELIDIIEYNNKVLDALGFLYGPSHSEIMMTNDGPVLIETGARIHGGYSPRTVAEISNLSQLNLILPSYCDVDKFNEMTENGVVFHKSACVFFLVNYIEGNVKSLNFTNKIESLPSFYDMVFLVEKGDYCPKTISLYTCPAWIVLANKDSNQIRKDIDFIKTLEKKGIFEILSDNE</sequence>
<proteinExistence type="predicted"/>
<dbReference type="STRING" id="1945520.A1019T_02499"/>
<dbReference type="OrthoDB" id="24041at2"/>
<dbReference type="EMBL" id="FUGD01000219">
    <property type="protein sequence ID" value="SJM38502.1"/>
    <property type="molecule type" value="Genomic_DNA"/>
</dbReference>
<dbReference type="Pfam" id="PF13535">
    <property type="entry name" value="ATP-grasp_4"/>
    <property type="match status" value="1"/>
</dbReference>
<dbReference type="GO" id="GO:0046872">
    <property type="term" value="F:metal ion binding"/>
    <property type="evidence" value="ECO:0007669"/>
    <property type="project" value="InterPro"/>
</dbReference>
<keyword evidence="1" id="KW-0436">Ligase</keyword>
<dbReference type="GO" id="GO:0016874">
    <property type="term" value="F:ligase activity"/>
    <property type="evidence" value="ECO:0007669"/>
    <property type="project" value="UniProtKB-KW"/>
</dbReference>
<dbReference type="Proteomes" id="UP000188169">
    <property type="component" value="Unassembled WGS sequence"/>
</dbReference>
<evidence type="ECO:0000313" key="6">
    <source>
        <dbReference type="EMBL" id="SJM38502.1"/>
    </source>
</evidence>
<dbReference type="NCBIfam" id="NF005543">
    <property type="entry name" value="PRK07206.1"/>
    <property type="match status" value="1"/>
</dbReference>
<evidence type="ECO:0000256" key="1">
    <source>
        <dbReference type="ARBA" id="ARBA00022598"/>
    </source>
</evidence>
<gene>
    <name evidence="6" type="ORF">A1019T_02499</name>
</gene>
<dbReference type="RefSeq" id="WP_077449840.1">
    <property type="nucleotide sequence ID" value="NZ_FUGD01000219.1"/>
</dbReference>
<evidence type="ECO:0000256" key="4">
    <source>
        <dbReference type="PROSITE-ProRule" id="PRU00409"/>
    </source>
</evidence>
<evidence type="ECO:0000313" key="7">
    <source>
        <dbReference type="Proteomes" id="UP000188169"/>
    </source>
</evidence>
<dbReference type="GO" id="GO:0005524">
    <property type="term" value="F:ATP binding"/>
    <property type="evidence" value="ECO:0007669"/>
    <property type="project" value="UniProtKB-UniRule"/>
</dbReference>
<dbReference type="SUPFAM" id="SSF56059">
    <property type="entry name" value="Glutathione synthetase ATP-binding domain-like"/>
    <property type="match status" value="1"/>
</dbReference>
<keyword evidence="7" id="KW-1185">Reference proteome</keyword>
<accession>A0A1R4EJ46</accession>
<keyword evidence="3 4" id="KW-0067">ATP-binding</keyword>
<dbReference type="PANTHER" id="PTHR43585">
    <property type="entry name" value="FUMIPYRROLE BIOSYNTHESIS PROTEIN C"/>
    <property type="match status" value="1"/>
</dbReference>
<evidence type="ECO:0000256" key="3">
    <source>
        <dbReference type="ARBA" id="ARBA00022840"/>
    </source>
</evidence>
<protein>
    <recommendedName>
        <fullName evidence="5">ATP-grasp domain-containing protein</fullName>
    </recommendedName>
</protein>
<dbReference type="PANTHER" id="PTHR43585:SF2">
    <property type="entry name" value="ATP-GRASP ENZYME FSQD"/>
    <property type="match status" value="1"/>
</dbReference>
<dbReference type="SMART" id="SM01209">
    <property type="entry name" value="GARS_A"/>
    <property type="match status" value="1"/>
</dbReference>
<dbReference type="Gene3D" id="3.30.470.20">
    <property type="entry name" value="ATP-grasp fold, B domain"/>
    <property type="match status" value="1"/>
</dbReference>
<reference evidence="7" key="1">
    <citation type="submission" date="2017-02" db="EMBL/GenBank/DDBJ databases">
        <authorList>
            <person name="Mornico D."/>
        </authorList>
    </citation>
    <scope>NUCLEOTIDE SEQUENCE [LARGE SCALE GENOMIC DNA]</scope>
</reference>
<dbReference type="InterPro" id="IPR052032">
    <property type="entry name" value="ATP-dep_AA_Ligase"/>
</dbReference>